<dbReference type="InterPro" id="IPR039261">
    <property type="entry name" value="FNR_nucleotide-bd"/>
</dbReference>
<dbReference type="Gene3D" id="3.40.50.80">
    <property type="entry name" value="Nucleotide-binding domain of ferredoxin-NADP reductase (FNR) module"/>
    <property type="match status" value="1"/>
</dbReference>
<dbReference type="GO" id="GO:0051537">
    <property type="term" value="F:2 iron, 2 sulfur cluster binding"/>
    <property type="evidence" value="ECO:0007669"/>
    <property type="project" value="UniProtKB-KW"/>
</dbReference>
<feature type="transmembrane region" description="Helical" evidence="9">
    <location>
        <begin position="198"/>
        <end position="214"/>
    </location>
</feature>
<dbReference type="AlphaFoldDB" id="A0A1F5JKF2"/>
<protein>
    <recommendedName>
        <fullName evidence="10">FAD-binding FR-type domain-containing protein</fullName>
    </recommendedName>
</protein>
<dbReference type="Pfam" id="PF00175">
    <property type="entry name" value="NAD_binding_1"/>
    <property type="match status" value="1"/>
</dbReference>
<evidence type="ECO:0000256" key="4">
    <source>
        <dbReference type="ARBA" id="ARBA00022723"/>
    </source>
</evidence>
<dbReference type="CDD" id="cd00322">
    <property type="entry name" value="FNR_like"/>
    <property type="match status" value="1"/>
</dbReference>
<evidence type="ECO:0000313" key="12">
    <source>
        <dbReference type="Proteomes" id="UP000177555"/>
    </source>
</evidence>
<dbReference type="InterPro" id="IPR017938">
    <property type="entry name" value="Riboflavin_synthase-like_b-brl"/>
</dbReference>
<keyword evidence="2" id="KW-0285">Flavoprotein</keyword>
<evidence type="ECO:0000256" key="2">
    <source>
        <dbReference type="ARBA" id="ARBA00022630"/>
    </source>
</evidence>
<dbReference type="SUPFAM" id="SSF52343">
    <property type="entry name" value="Ferredoxin reductase-like, C-terminal NADP-linked domain"/>
    <property type="match status" value="1"/>
</dbReference>
<feature type="transmembrane region" description="Helical" evidence="9">
    <location>
        <begin position="226"/>
        <end position="254"/>
    </location>
</feature>
<dbReference type="GO" id="GO:0046872">
    <property type="term" value="F:metal ion binding"/>
    <property type="evidence" value="ECO:0007669"/>
    <property type="project" value="UniProtKB-KW"/>
</dbReference>
<dbReference type="InterPro" id="IPR050415">
    <property type="entry name" value="MRET"/>
</dbReference>
<dbReference type="Proteomes" id="UP000177555">
    <property type="component" value="Unassembled WGS sequence"/>
</dbReference>
<dbReference type="InterPro" id="IPR017927">
    <property type="entry name" value="FAD-bd_FR_type"/>
</dbReference>
<keyword evidence="5" id="KW-0274">FAD</keyword>
<keyword evidence="6" id="KW-0560">Oxidoreductase</keyword>
<feature type="domain" description="FAD-binding FR-type" evidence="10">
    <location>
        <begin position="257"/>
        <end position="360"/>
    </location>
</feature>
<keyword evidence="8" id="KW-0411">Iron-sulfur</keyword>
<keyword evidence="3" id="KW-0001">2Fe-2S</keyword>
<feature type="transmembrane region" description="Helical" evidence="9">
    <location>
        <begin position="17"/>
        <end position="37"/>
    </location>
</feature>
<name>A0A1F5JKF2_9BACT</name>
<evidence type="ECO:0000256" key="1">
    <source>
        <dbReference type="ARBA" id="ARBA00001974"/>
    </source>
</evidence>
<dbReference type="InterPro" id="IPR001433">
    <property type="entry name" value="OxRdtase_FAD/NAD-bd"/>
</dbReference>
<dbReference type="PANTHER" id="PTHR47354:SF6">
    <property type="entry name" value="NADH OXIDOREDUCTASE HCR"/>
    <property type="match status" value="1"/>
</dbReference>
<evidence type="ECO:0000313" key="11">
    <source>
        <dbReference type="EMBL" id="OGE29095.1"/>
    </source>
</evidence>
<sequence>MLKIIDDFLNGITMYRLVLYTLIFLLLFAATLSFLGILSFNFISLLFSAAFLVAVCWVTNTVFAKVFKSQTNLESVYISALILALIITPARNFEDALFLAGAAFLSQGSKYILTINKKHIFNPAAFAVFLTAITLNKSASWWVGNPWMMPAVLIGGLLVVRKIRKFGMVLTFFAAALVFTVGFSLLKGGTLLPFIQEVVLNTPILFFSFIMLTEPQTTPPAKKFQIIYGGLVGTLYFLPLETALLVGNIFSYIVSPKRKLLLKLKKKIQTSPDSYDFVFSLDKKIAFAPGQYLEWTLAHKDPDSRGSRRYFTIAASPTEDELRIGIKFYPNSSSFKKTLLSLRPGAEIIASSLAGEFTLPKDPNRKLCFIAGGIGITPYRSMIKYLLDRKQKRDIVLLYSNKLAQDIVYKDIFDAASKKLGIKTVYALTDTASVPAKWKGRVGYLDANAIREEVPDWKDRIFYLSGPHSMVDAFVTTIKGMGLSDSQIKVDFFPGYA</sequence>
<accession>A0A1F5JKF2</accession>
<keyword evidence="9" id="KW-0812">Transmembrane</keyword>
<proteinExistence type="predicted"/>
<feature type="transmembrane region" description="Helical" evidence="9">
    <location>
        <begin position="142"/>
        <end position="160"/>
    </location>
</feature>
<evidence type="ECO:0000256" key="6">
    <source>
        <dbReference type="ARBA" id="ARBA00023002"/>
    </source>
</evidence>
<dbReference type="GO" id="GO:0016491">
    <property type="term" value="F:oxidoreductase activity"/>
    <property type="evidence" value="ECO:0007669"/>
    <property type="project" value="UniProtKB-KW"/>
</dbReference>
<dbReference type="Gene3D" id="2.40.30.10">
    <property type="entry name" value="Translation factors"/>
    <property type="match status" value="1"/>
</dbReference>
<evidence type="ECO:0000256" key="5">
    <source>
        <dbReference type="ARBA" id="ARBA00022827"/>
    </source>
</evidence>
<evidence type="ECO:0000256" key="8">
    <source>
        <dbReference type="ARBA" id="ARBA00023014"/>
    </source>
</evidence>
<keyword evidence="7" id="KW-0408">Iron</keyword>
<evidence type="ECO:0000256" key="3">
    <source>
        <dbReference type="ARBA" id="ARBA00022714"/>
    </source>
</evidence>
<feature type="transmembrane region" description="Helical" evidence="9">
    <location>
        <begin position="75"/>
        <end position="90"/>
    </location>
</feature>
<evidence type="ECO:0000259" key="10">
    <source>
        <dbReference type="PROSITE" id="PS51384"/>
    </source>
</evidence>
<dbReference type="PROSITE" id="PS51384">
    <property type="entry name" value="FAD_FR"/>
    <property type="match status" value="1"/>
</dbReference>
<dbReference type="PRINTS" id="PR00410">
    <property type="entry name" value="PHEHYDRXLASE"/>
</dbReference>
<dbReference type="EMBL" id="MFCP01000011">
    <property type="protein sequence ID" value="OGE29095.1"/>
    <property type="molecule type" value="Genomic_DNA"/>
</dbReference>
<evidence type="ECO:0000256" key="7">
    <source>
        <dbReference type="ARBA" id="ARBA00023004"/>
    </source>
</evidence>
<keyword evidence="4" id="KW-0479">Metal-binding</keyword>
<feature type="transmembrane region" description="Helical" evidence="9">
    <location>
        <begin position="43"/>
        <end position="63"/>
    </location>
</feature>
<comment type="caution">
    <text evidence="11">The sequence shown here is derived from an EMBL/GenBank/DDBJ whole genome shotgun (WGS) entry which is preliminary data.</text>
</comment>
<comment type="cofactor">
    <cofactor evidence="1">
        <name>FAD</name>
        <dbReference type="ChEBI" id="CHEBI:57692"/>
    </cofactor>
</comment>
<reference evidence="11 12" key="1">
    <citation type="journal article" date="2016" name="Nat. Commun.">
        <title>Thousands of microbial genomes shed light on interconnected biogeochemical processes in an aquifer system.</title>
        <authorList>
            <person name="Anantharaman K."/>
            <person name="Brown C.T."/>
            <person name="Hug L.A."/>
            <person name="Sharon I."/>
            <person name="Castelle C.J."/>
            <person name="Probst A.J."/>
            <person name="Thomas B.C."/>
            <person name="Singh A."/>
            <person name="Wilkins M.J."/>
            <person name="Karaoz U."/>
            <person name="Brodie E.L."/>
            <person name="Williams K.H."/>
            <person name="Hubbard S.S."/>
            <person name="Banfield J.F."/>
        </authorList>
    </citation>
    <scope>NUCLEOTIDE SEQUENCE [LARGE SCALE GENOMIC DNA]</scope>
</reference>
<organism evidence="11 12">
    <name type="scientific">Candidatus Daviesbacteria bacterium RIFCSPHIGHO2_01_FULL_40_11</name>
    <dbReference type="NCBI Taxonomy" id="1797762"/>
    <lineage>
        <taxon>Bacteria</taxon>
        <taxon>Candidatus Daviesiibacteriota</taxon>
    </lineage>
</organism>
<feature type="transmembrane region" description="Helical" evidence="9">
    <location>
        <begin position="167"/>
        <end position="186"/>
    </location>
</feature>
<dbReference type="SUPFAM" id="SSF63380">
    <property type="entry name" value="Riboflavin synthase domain-like"/>
    <property type="match status" value="1"/>
</dbReference>
<dbReference type="PANTHER" id="PTHR47354">
    <property type="entry name" value="NADH OXIDOREDUCTASE HCR"/>
    <property type="match status" value="1"/>
</dbReference>
<gene>
    <name evidence="11" type="ORF">A2867_01190</name>
</gene>
<evidence type="ECO:0000256" key="9">
    <source>
        <dbReference type="SAM" id="Phobius"/>
    </source>
</evidence>
<keyword evidence="9" id="KW-1133">Transmembrane helix</keyword>
<keyword evidence="9" id="KW-0472">Membrane</keyword>